<proteinExistence type="predicted"/>
<name>A0A402AIV0_9CHLR</name>
<feature type="compositionally biased region" description="Low complexity" evidence="1">
    <location>
        <begin position="57"/>
        <end position="82"/>
    </location>
</feature>
<gene>
    <name evidence="2" type="ORF">KDK_28520</name>
</gene>
<sequence>MPTNLHATTVTPVATVGPSATAINNGATPSSTITTSTPPAGPSEQPTASNTDPGSGAATTPVPTLATATPASSTPPVANATADPKLPANISKLQITLTNVTIKATSLEVQSATIPDLLVLVQ</sequence>
<protein>
    <submittedName>
        <fullName evidence="2">Uncharacterized protein</fullName>
    </submittedName>
</protein>
<reference evidence="3" key="1">
    <citation type="submission" date="2018-12" db="EMBL/GenBank/DDBJ databases">
        <title>Tengunoibacter tsumagoiensis gen. nov., sp. nov., Dictyobacter kobayashii sp. nov., D. alpinus sp. nov., and D. joshuensis sp. nov. and description of Dictyobacteraceae fam. nov. within the order Ktedonobacterales isolated from Tengu-no-mugimeshi.</title>
        <authorList>
            <person name="Wang C.M."/>
            <person name="Zheng Y."/>
            <person name="Sakai Y."/>
            <person name="Toyoda A."/>
            <person name="Minakuchi Y."/>
            <person name="Abe K."/>
            <person name="Yokota A."/>
            <person name="Yabe S."/>
        </authorList>
    </citation>
    <scope>NUCLEOTIDE SEQUENCE [LARGE SCALE GENOMIC DNA]</scope>
    <source>
        <strain evidence="3">Uno11</strain>
    </source>
</reference>
<evidence type="ECO:0000313" key="2">
    <source>
        <dbReference type="EMBL" id="GCE19052.1"/>
    </source>
</evidence>
<feature type="compositionally biased region" description="Polar residues" evidence="1">
    <location>
        <begin position="44"/>
        <end position="53"/>
    </location>
</feature>
<accession>A0A402AIV0</accession>
<feature type="region of interest" description="Disordered" evidence="1">
    <location>
        <begin position="1"/>
        <end position="84"/>
    </location>
</feature>
<organism evidence="2 3">
    <name type="scientific">Dictyobacter kobayashii</name>
    <dbReference type="NCBI Taxonomy" id="2014872"/>
    <lineage>
        <taxon>Bacteria</taxon>
        <taxon>Bacillati</taxon>
        <taxon>Chloroflexota</taxon>
        <taxon>Ktedonobacteria</taxon>
        <taxon>Ktedonobacterales</taxon>
        <taxon>Dictyobacteraceae</taxon>
        <taxon>Dictyobacter</taxon>
    </lineage>
</organism>
<keyword evidence="3" id="KW-1185">Reference proteome</keyword>
<dbReference type="AlphaFoldDB" id="A0A402AIV0"/>
<dbReference type="Proteomes" id="UP000287188">
    <property type="component" value="Unassembled WGS sequence"/>
</dbReference>
<evidence type="ECO:0000313" key="3">
    <source>
        <dbReference type="Proteomes" id="UP000287188"/>
    </source>
</evidence>
<evidence type="ECO:0000256" key="1">
    <source>
        <dbReference type="SAM" id="MobiDB-lite"/>
    </source>
</evidence>
<comment type="caution">
    <text evidence="2">The sequence shown here is derived from an EMBL/GenBank/DDBJ whole genome shotgun (WGS) entry which is preliminary data.</text>
</comment>
<dbReference type="EMBL" id="BIFS01000001">
    <property type="protein sequence ID" value="GCE19052.1"/>
    <property type="molecule type" value="Genomic_DNA"/>
</dbReference>
<feature type="compositionally biased region" description="Low complexity" evidence="1">
    <location>
        <begin position="7"/>
        <end position="38"/>
    </location>
</feature>